<dbReference type="EMBL" id="FPHH01000158">
    <property type="protein sequence ID" value="SFV70823.1"/>
    <property type="molecule type" value="Genomic_DNA"/>
</dbReference>
<evidence type="ECO:0008006" key="2">
    <source>
        <dbReference type="Google" id="ProtNLM"/>
    </source>
</evidence>
<organism evidence="1">
    <name type="scientific">hydrothermal vent metagenome</name>
    <dbReference type="NCBI Taxonomy" id="652676"/>
    <lineage>
        <taxon>unclassified sequences</taxon>
        <taxon>metagenomes</taxon>
        <taxon>ecological metagenomes</taxon>
    </lineage>
</organism>
<dbReference type="InterPro" id="IPR029058">
    <property type="entry name" value="AB_hydrolase_fold"/>
</dbReference>
<dbReference type="AlphaFoldDB" id="A0A1W1CYL5"/>
<gene>
    <name evidence="1" type="ORF">MNB_SM-5-1104</name>
</gene>
<dbReference type="PANTHER" id="PTHR37946">
    <property type="entry name" value="SLL1969 PROTEIN"/>
    <property type="match status" value="1"/>
</dbReference>
<evidence type="ECO:0000313" key="1">
    <source>
        <dbReference type="EMBL" id="SFV70823.1"/>
    </source>
</evidence>
<protein>
    <recommendedName>
        <fullName evidence="2">PGAP1-like protein</fullName>
    </recommendedName>
</protein>
<accession>A0A1W1CYL5</accession>
<dbReference type="Pfam" id="PF02089">
    <property type="entry name" value="Palm_thioest"/>
    <property type="match status" value="1"/>
</dbReference>
<proteinExistence type="predicted"/>
<sequence length="442" mass="49349">MKKLFLLPLLLYDVAWSQNILFVHGLKSNADTFFKAASNFNDTVMKLGVSHRDANGTCYIGTEEINCSDIASNNTLAKALTISGLVDNFKTDIYFKDINVSDANLSMDNATQYTNQNFDTNVFILNLSNNINLSFEAQGKELQSVIQTITQATSDNNFVLVGHSMGGLAIRSYAQYYFDSNQTNLDEIITIGTPNKGVNYSMPESIYKASAYNLQSSSDDLARLNSTNLAVYNTIPFIAFVSTGYGGGILNGDLISGTNDDGVVSADSQTPPFDAKIVNFTTGIYHTKETTNNTIIETLKKYISDYAPLNRGWNLIGGTAEPFNLKDIDTAWSYNNGWSYYSNKATTDKYPKLTSIDGGFWIRSSKKRELNLIQTDTVSQDYNDNNWHLIKGYLDVNNTQCDNNFEIWKYKNNTWLTYPQIDGYATFTNVAKNEGAWIKCLD</sequence>
<dbReference type="Gene3D" id="3.40.50.1820">
    <property type="entry name" value="alpha/beta hydrolase"/>
    <property type="match status" value="1"/>
</dbReference>
<dbReference type="SUPFAM" id="SSF53474">
    <property type="entry name" value="alpha/beta-Hydrolases"/>
    <property type="match status" value="1"/>
</dbReference>
<dbReference type="PANTHER" id="PTHR37946:SF1">
    <property type="entry name" value="SLL1969 PROTEIN"/>
    <property type="match status" value="1"/>
</dbReference>
<reference evidence="1" key="1">
    <citation type="submission" date="2016-10" db="EMBL/GenBank/DDBJ databases">
        <authorList>
            <person name="de Groot N.N."/>
        </authorList>
    </citation>
    <scope>NUCLEOTIDE SEQUENCE</scope>
</reference>
<name>A0A1W1CYL5_9ZZZZ</name>